<dbReference type="PRINTS" id="PR00081">
    <property type="entry name" value="GDHRDH"/>
</dbReference>
<dbReference type="RefSeq" id="WP_074597624.1">
    <property type="nucleotide sequence ID" value="NZ_FNHF01000001.1"/>
</dbReference>
<dbReference type="InterPro" id="IPR011286">
    <property type="entry name" value="2-deoxy-D-gluc_3_DH"/>
</dbReference>
<dbReference type="PANTHER" id="PTHR42760:SF5">
    <property type="entry name" value="2-DEHYDRO-3-DEOXY-D-GLUCONATE 5-DEHYDROGENASE"/>
    <property type="match status" value="1"/>
</dbReference>
<dbReference type="Pfam" id="PF13561">
    <property type="entry name" value="adh_short_C2"/>
    <property type="match status" value="1"/>
</dbReference>
<dbReference type="GO" id="GO:0051287">
    <property type="term" value="F:NAD binding"/>
    <property type="evidence" value="ECO:0007669"/>
    <property type="project" value="InterPro"/>
</dbReference>
<dbReference type="InterPro" id="IPR036291">
    <property type="entry name" value="NAD(P)-bd_dom_sf"/>
</dbReference>
<keyword evidence="2" id="KW-0560">Oxidoreductase</keyword>
<keyword evidence="4" id="KW-1185">Reference proteome</keyword>
<name>A0A1G9N8U3_9BACI</name>
<dbReference type="OrthoDB" id="9803333at2"/>
<dbReference type="SUPFAM" id="SSF51735">
    <property type="entry name" value="NAD(P)-binding Rossmann-fold domains"/>
    <property type="match status" value="1"/>
</dbReference>
<protein>
    <submittedName>
        <fullName evidence="3">2-deoxy-D-gluconate 3-dehydrogenase</fullName>
    </submittedName>
</protein>
<organism evidence="3 4">
    <name type="scientific">Sediminibacillus halophilus</name>
    <dbReference type="NCBI Taxonomy" id="482461"/>
    <lineage>
        <taxon>Bacteria</taxon>
        <taxon>Bacillati</taxon>
        <taxon>Bacillota</taxon>
        <taxon>Bacilli</taxon>
        <taxon>Bacillales</taxon>
        <taxon>Bacillaceae</taxon>
        <taxon>Sediminibacillus</taxon>
    </lineage>
</organism>
<dbReference type="Gene3D" id="3.40.50.720">
    <property type="entry name" value="NAD(P)-binding Rossmann-like Domain"/>
    <property type="match status" value="1"/>
</dbReference>
<dbReference type="InterPro" id="IPR002347">
    <property type="entry name" value="SDR_fam"/>
</dbReference>
<dbReference type="PANTHER" id="PTHR42760">
    <property type="entry name" value="SHORT-CHAIN DEHYDROGENASES/REDUCTASES FAMILY MEMBER"/>
    <property type="match status" value="1"/>
</dbReference>
<dbReference type="InterPro" id="IPR020904">
    <property type="entry name" value="Sc_DH/Rdtase_CS"/>
</dbReference>
<dbReference type="GO" id="GO:0008678">
    <property type="term" value="F:2-deoxy-D-gluconate 3-dehydrogenase activity"/>
    <property type="evidence" value="ECO:0007669"/>
    <property type="project" value="InterPro"/>
</dbReference>
<dbReference type="EMBL" id="FNHF01000001">
    <property type="protein sequence ID" value="SDL82547.1"/>
    <property type="molecule type" value="Genomic_DNA"/>
</dbReference>
<dbReference type="STRING" id="482461.SAMN05216244_0887"/>
<evidence type="ECO:0000256" key="1">
    <source>
        <dbReference type="ARBA" id="ARBA00006484"/>
    </source>
</evidence>
<dbReference type="AlphaFoldDB" id="A0A1G9N8U3"/>
<proteinExistence type="inferred from homology"/>
<gene>
    <name evidence="3" type="ORF">SAMN05216244_0887</name>
</gene>
<dbReference type="CDD" id="cd05347">
    <property type="entry name" value="Ga5DH-like_SDR_c"/>
    <property type="match status" value="1"/>
</dbReference>
<dbReference type="NCBIfam" id="TIGR01832">
    <property type="entry name" value="kduD"/>
    <property type="match status" value="1"/>
</dbReference>
<comment type="similarity">
    <text evidence="1">Belongs to the short-chain dehydrogenases/reductases (SDR) family.</text>
</comment>
<evidence type="ECO:0000313" key="3">
    <source>
        <dbReference type="EMBL" id="SDL82547.1"/>
    </source>
</evidence>
<evidence type="ECO:0000256" key="2">
    <source>
        <dbReference type="ARBA" id="ARBA00023002"/>
    </source>
</evidence>
<sequence>MGELFSLKGKTALVTGATRGLGQGMAVGLAEAGANIIGTGTSDLSETQAKVEAVGRTFHGLNKDLSRKDSAAELANEAVELGGTIDILVNNAGIIRRSDLEEFSDEDWYQVIDVNQHAVFQLSREMGKHMLNNGSGKIINVASMLSFQGGLKVPAYTASKHAVAGLTKSFANEWSSKGINVNAIAPGYMATDNTAPIRENRERNAFITSRIPQGRWGSPDDLKGAVVFLASDASNYVNGHVLCVDGGWMSS</sequence>
<accession>A0A1G9N8U3</accession>
<dbReference type="GO" id="GO:0008206">
    <property type="term" value="P:bile acid metabolic process"/>
    <property type="evidence" value="ECO:0007669"/>
    <property type="project" value="UniProtKB-ARBA"/>
</dbReference>
<dbReference type="PRINTS" id="PR00080">
    <property type="entry name" value="SDRFAMILY"/>
</dbReference>
<reference evidence="4" key="1">
    <citation type="submission" date="2016-10" db="EMBL/GenBank/DDBJ databases">
        <authorList>
            <person name="Varghese N."/>
            <person name="Submissions S."/>
        </authorList>
    </citation>
    <scope>NUCLEOTIDE SEQUENCE [LARGE SCALE GENOMIC DNA]</scope>
    <source>
        <strain evidence="4">CGMCC 1.6199</strain>
    </source>
</reference>
<dbReference type="PROSITE" id="PS00061">
    <property type="entry name" value="ADH_SHORT"/>
    <property type="match status" value="1"/>
</dbReference>
<dbReference type="Proteomes" id="UP000182347">
    <property type="component" value="Unassembled WGS sequence"/>
</dbReference>
<dbReference type="FunFam" id="3.40.50.720:FF:000084">
    <property type="entry name" value="Short-chain dehydrogenase reductase"/>
    <property type="match status" value="1"/>
</dbReference>
<evidence type="ECO:0000313" key="4">
    <source>
        <dbReference type="Proteomes" id="UP000182347"/>
    </source>
</evidence>